<keyword evidence="1" id="KW-1133">Transmembrane helix</keyword>
<dbReference type="GO" id="GO:0034632">
    <property type="term" value="F:retinol transmembrane transporter activity"/>
    <property type="evidence" value="ECO:0007669"/>
    <property type="project" value="InterPro"/>
</dbReference>
<gene>
    <name evidence="2" type="ORF">XAT740_LOCUS38887</name>
</gene>
<dbReference type="Pfam" id="PF14752">
    <property type="entry name" value="RBP_receptor"/>
    <property type="match status" value="1"/>
</dbReference>
<feature type="transmembrane region" description="Helical" evidence="1">
    <location>
        <begin position="321"/>
        <end position="339"/>
    </location>
</feature>
<feature type="transmembrane region" description="Helical" evidence="1">
    <location>
        <begin position="202"/>
        <end position="221"/>
    </location>
</feature>
<keyword evidence="1" id="KW-0812">Transmembrane</keyword>
<protein>
    <submittedName>
        <fullName evidence="2">Uncharacterized protein</fullName>
    </submittedName>
</protein>
<keyword evidence="1" id="KW-0472">Membrane</keyword>
<feature type="transmembrane region" description="Helical" evidence="1">
    <location>
        <begin position="51"/>
        <end position="69"/>
    </location>
</feature>
<dbReference type="Proteomes" id="UP000663828">
    <property type="component" value="Unassembled WGS sequence"/>
</dbReference>
<evidence type="ECO:0000313" key="2">
    <source>
        <dbReference type="EMBL" id="CAF1487398.1"/>
    </source>
</evidence>
<dbReference type="GO" id="GO:0038023">
    <property type="term" value="F:signaling receptor activity"/>
    <property type="evidence" value="ECO:0007669"/>
    <property type="project" value="InterPro"/>
</dbReference>
<feature type="transmembrane region" description="Helical" evidence="1">
    <location>
        <begin position="81"/>
        <end position="100"/>
    </location>
</feature>
<comment type="caution">
    <text evidence="2">The sequence shown here is derived from an EMBL/GenBank/DDBJ whole genome shotgun (WGS) entry which is preliminary data.</text>
</comment>
<organism evidence="2 3">
    <name type="scientific">Adineta ricciae</name>
    <name type="common">Rotifer</name>
    <dbReference type="NCBI Taxonomy" id="249248"/>
    <lineage>
        <taxon>Eukaryota</taxon>
        <taxon>Metazoa</taxon>
        <taxon>Spiralia</taxon>
        <taxon>Gnathifera</taxon>
        <taxon>Rotifera</taxon>
        <taxon>Eurotatoria</taxon>
        <taxon>Bdelloidea</taxon>
        <taxon>Adinetida</taxon>
        <taxon>Adinetidae</taxon>
        <taxon>Adineta</taxon>
    </lineage>
</organism>
<keyword evidence="3" id="KW-1185">Reference proteome</keyword>
<reference evidence="2" key="1">
    <citation type="submission" date="2021-02" db="EMBL/GenBank/DDBJ databases">
        <authorList>
            <person name="Nowell W R."/>
        </authorList>
    </citation>
    <scope>NUCLEOTIDE SEQUENCE</scope>
</reference>
<dbReference type="EMBL" id="CAJNOR010004251">
    <property type="protein sequence ID" value="CAF1487398.1"/>
    <property type="molecule type" value="Genomic_DNA"/>
</dbReference>
<accession>A0A815SFE6</accession>
<feature type="transmembrane region" description="Helical" evidence="1">
    <location>
        <begin position="12"/>
        <end position="31"/>
    </location>
</feature>
<feature type="transmembrane region" description="Helical" evidence="1">
    <location>
        <begin position="290"/>
        <end position="309"/>
    </location>
</feature>
<sequence length="543" mass="65177">MPMIFNSHSHIHRFESAAVFGIIALEILHIFDEFIINGTKHFQNGPLLDLILQFGIGLMLGLRYFPILAIFEQENTYENRLANIICYGLASIYLYCEIIFKLQSDINCRLDERKKSMIKEILTKFHQMGINFIDYLGTNRTSQLNDTYQNTQVWFNHQIEQHLINSTYDDQNEVENDLNRLNYSLELNRQSIVYNTLRYAPYYYFIVFLAVRLTVMFLNTFRNTIQHKNLLYKSSPRWKYVRYNLLKSSTNEISTNPNDYSHLFRFLNYLIYFFKKNIYSIRPYFRYSKLIVCIYTSALTLIYYFTFWIQDHTYVLTKKLLLFLNLILCALADLSKDLCYNLNLNHINRDIKYICLLTAFITCIQLFFGLKHYQTQMCNAYRGIFHDIPTAKQISSITIVSKSMHYPGRFMVIFFARLDYSPYGRGLEMYDSSYASYVSFFHIEKNQRHPVLNVFIDIIRQRLIDIRKLKSKLTIEKIRRTYEQDKFTQIQRFRWALAYTLIRNEQLRRYRKHRLPSHKIPQSKTLEKIFDKIGLTQTLTRKY</sequence>
<evidence type="ECO:0000313" key="3">
    <source>
        <dbReference type="Proteomes" id="UP000663828"/>
    </source>
</evidence>
<feature type="transmembrane region" description="Helical" evidence="1">
    <location>
        <begin position="351"/>
        <end position="370"/>
    </location>
</feature>
<dbReference type="InterPro" id="IPR026612">
    <property type="entry name" value="STRA6-like"/>
</dbReference>
<evidence type="ECO:0000256" key="1">
    <source>
        <dbReference type="SAM" id="Phobius"/>
    </source>
</evidence>
<name>A0A815SFE6_ADIRI</name>
<proteinExistence type="predicted"/>
<dbReference type="AlphaFoldDB" id="A0A815SFE6"/>